<sequence length="283" mass="31795">MVRYGANNIKLSPSYLNKKEKLVDNLIGKYSRKISGKVDLNDLATRFSFEVISNILLDNSCEEMYDDFVSLANSATIVKLLVPTPFSTPEIGRIHERIISMKSTFYTELLELFDNKPKLAAKAVSFIMLAGFETASTGIICAVHRLAFDQDLQEKVRTDQTLIPKLVSLSLFANPPLMQNFNMLTTSNIEIGDGIVLPKNTRVNIFINAVHNYPDFSMDNNADSFCTFSGGQRRCVGEGLARIEIRAFIKLMLNFRFKTDDRLVPNSESAITAKPERIFIGVF</sequence>
<evidence type="ECO:0000256" key="3">
    <source>
        <dbReference type="ARBA" id="ARBA00023004"/>
    </source>
</evidence>
<dbReference type="OrthoDB" id="1470350at2759"/>
<keyword evidence="2 4" id="KW-0479">Metal-binding</keyword>
<evidence type="ECO:0000256" key="1">
    <source>
        <dbReference type="ARBA" id="ARBA00010617"/>
    </source>
</evidence>
<comment type="cofactor">
    <cofactor evidence="4">
        <name>heme</name>
        <dbReference type="ChEBI" id="CHEBI:30413"/>
    </cofactor>
</comment>
<feature type="binding site" description="axial binding residue" evidence="4">
    <location>
        <position position="235"/>
    </location>
    <ligand>
        <name>heme</name>
        <dbReference type="ChEBI" id="CHEBI:30413"/>
    </ligand>
    <ligandPart>
        <name>Fe</name>
        <dbReference type="ChEBI" id="CHEBI:18248"/>
    </ligandPart>
</feature>
<evidence type="ECO:0000256" key="4">
    <source>
        <dbReference type="PIRSR" id="PIRSR602401-1"/>
    </source>
</evidence>
<organism evidence="6 7">
    <name type="scientific">Conidiobolus coronatus (strain ATCC 28846 / CBS 209.66 / NRRL 28638)</name>
    <name type="common">Delacroixia coronata</name>
    <dbReference type="NCBI Taxonomy" id="796925"/>
    <lineage>
        <taxon>Eukaryota</taxon>
        <taxon>Fungi</taxon>
        <taxon>Fungi incertae sedis</taxon>
        <taxon>Zoopagomycota</taxon>
        <taxon>Entomophthoromycotina</taxon>
        <taxon>Entomophthoromycetes</taxon>
        <taxon>Entomophthorales</taxon>
        <taxon>Ancylistaceae</taxon>
        <taxon>Conidiobolus</taxon>
    </lineage>
</organism>
<dbReference type="Proteomes" id="UP000070444">
    <property type="component" value="Unassembled WGS sequence"/>
</dbReference>
<protein>
    <submittedName>
        <fullName evidence="6">Cytochrome P450</fullName>
    </submittedName>
</protein>
<comment type="similarity">
    <text evidence="1 5">Belongs to the cytochrome P450 family.</text>
</comment>
<name>A0A137P3H6_CONC2</name>
<proteinExistence type="inferred from homology"/>
<evidence type="ECO:0000256" key="5">
    <source>
        <dbReference type="RuleBase" id="RU000461"/>
    </source>
</evidence>
<dbReference type="InterPro" id="IPR017972">
    <property type="entry name" value="Cyt_P450_CS"/>
</dbReference>
<dbReference type="Gene3D" id="1.10.630.10">
    <property type="entry name" value="Cytochrome P450"/>
    <property type="match status" value="1"/>
</dbReference>
<dbReference type="GO" id="GO:0005506">
    <property type="term" value="F:iron ion binding"/>
    <property type="evidence" value="ECO:0007669"/>
    <property type="project" value="InterPro"/>
</dbReference>
<dbReference type="SUPFAM" id="SSF48264">
    <property type="entry name" value="Cytochrome P450"/>
    <property type="match status" value="1"/>
</dbReference>
<keyword evidence="7" id="KW-1185">Reference proteome</keyword>
<dbReference type="PANTHER" id="PTHR46696:SF1">
    <property type="entry name" value="CYTOCHROME P450 YJIB-RELATED"/>
    <property type="match status" value="1"/>
</dbReference>
<dbReference type="GO" id="GO:0016705">
    <property type="term" value="F:oxidoreductase activity, acting on paired donors, with incorporation or reduction of molecular oxygen"/>
    <property type="evidence" value="ECO:0007669"/>
    <property type="project" value="InterPro"/>
</dbReference>
<dbReference type="PANTHER" id="PTHR46696">
    <property type="entry name" value="P450, PUTATIVE (EUROFUNG)-RELATED"/>
    <property type="match status" value="1"/>
</dbReference>
<keyword evidence="3 4" id="KW-0408">Iron</keyword>
<reference evidence="6 7" key="1">
    <citation type="journal article" date="2015" name="Genome Biol. Evol.">
        <title>Phylogenomic analyses indicate that early fungi evolved digesting cell walls of algal ancestors of land plants.</title>
        <authorList>
            <person name="Chang Y."/>
            <person name="Wang S."/>
            <person name="Sekimoto S."/>
            <person name="Aerts A.L."/>
            <person name="Choi C."/>
            <person name="Clum A."/>
            <person name="LaButti K.M."/>
            <person name="Lindquist E.A."/>
            <person name="Yee Ngan C."/>
            <person name="Ohm R.A."/>
            <person name="Salamov A.A."/>
            <person name="Grigoriev I.V."/>
            <person name="Spatafora J.W."/>
            <person name="Berbee M.L."/>
        </authorList>
    </citation>
    <scope>NUCLEOTIDE SEQUENCE [LARGE SCALE GENOMIC DNA]</scope>
    <source>
        <strain evidence="6 7">NRRL 28638</strain>
    </source>
</reference>
<dbReference type="EMBL" id="KQ964530">
    <property type="protein sequence ID" value="KXN69573.1"/>
    <property type="molecule type" value="Genomic_DNA"/>
</dbReference>
<evidence type="ECO:0000313" key="6">
    <source>
        <dbReference type="EMBL" id="KXN69573.1"/>
    </source>
</evidence>
<keyword evidence="4 5" id="KW-0349">Heme</keyword>
<dbReference type="InterPro" id="IPR002401">
    <property type="entry name" value="Cyt_P450_E_grp-I"/>
</dbReference>
<gene>
    <name evidence="6" type="ORF">CONCODRAFT_71373</name>
</gene>
<keyword evidence="5" id="KW-0503">Monooxygenase</keyword>
<dbReference type="PRINTS" id="PR00385">
    <property type="entry name" value="P450"/>
</dbReference>
<dbReference type="InterPro" id="IPR001128">
    <property type="entry name" value="Cyt_P450"/>
</dbReference>
<accession>A0A137P3H6</accession>
<dbReference type="STRING" id="796925.A0A137P3H6"/>
<dbReference type="PROSITE" id="PS00086">
    <property type="entry name" value="CYTOCHROME_P450"/>
    <property type="match status" value="1"/>
</dbReference>
<dbReference type="PRINTS" id="PR00463">
    <property type="entry name" value="EP450I"/>
</dbReference>
<dbReference type="GO" id="GO:0004497">
    <property type="term" value="F:monooxygenase activity"/>
    <property type="evidence" value="ECO:0007669"/>
    <property type="project" value="UniProtKB-KW"/>
</dbReference>
<evidence type="ECO:0000256" key="2">
    <source>
        <dbReference type="ARBA" id="ARBA00022723"/>
    </source>
</evidence>
<dbReference type="AlphaFoldDB" id="A0A137P3H6"/>
<dbReference type="InterPro" id="IPR036396">
    <property type="entry name" value="Cyt_P450_sf"/>
</dbReference>
<evidence type="ECO:0000313" key="7">
    <source>
        <dbReference type="Proteomes" id="UP000070444"/>
    </source>
</evidence>
<keyword evidence="5" id="KW-0560">Oxidoreductase</keyword>
<dbReference type="GO" id="GO:0020037">
    <property type="term" value="F:heme binding"/>
    <property type="evidence" value="ECO:0007669"/>
    <property type="project" value="InterPro"/>
</dbReference>
<dbReference type="Pfam" id="PF00067">
    <property type="entry name" value="p450"/>
    <property type="match status" value="1"/>
</dbReference>